<evidence type="ECO:0000259" key="5">
    <source>
        <dbReference type="Pfam" id="PF01979"/>
    </source>
</evidence>
<dbReference type="Gene3D" id="3.20.20.140">
    <property type="entry name" value="Metal-dependent hydrolases"/>
    <property type="match status" value="1"/>
</dbReference>
<dbReference type="Gene3D" id="2.30.40.10">
    <property type="entry name" value="Urease, subunit C, domain 1"/>
    <property type="match status" value="1"/>
</dbReference>
<comment type="caution">
    <text evidence="6">The sequence shown here is derived from an EMBL/GenBank/DDBJ whole genome shotgun (WGS) entry which is preliminary data.</text>
</comment>
<feature type="domain" description="Amidohydrolase-related" evidence="5">
    <location>
        <begin position="62"/>
        <end position="422"/>
    </location>
</feature>
<dbReference type="SUPFAM" id="SSF51338">
    <property type="entry name" value="Composite domain of metallo-dependent hydrolases"/>
    <property type="match status" value="2"/>
</dbReference>
<keyword evidence="2" id="KW-0479">Metal-binding</keyword>
<dbReference type="InterPro" id="IPR006680">
    <property type="entry name" value="Amidohydro-rel"/>
</dbReference>
<accession>A0ABQ5N304</accession>
<gene>
    <name evidence="6" type="ORF">bsdE14_09980</name>
</gene>
<dbReference type="RefSeq" id="WP_264848880.1">
    <property type="nucleotide sequence ID" value="NZ_BRXR01000001.1"/>
</dbReference>
<evidence type="ECO:0000256" key="1">
    <source>
        <dbReference type="ARBA" id="ARBA00001947"/>
    </source>
</evidence>
<dbReference type="Pfam" id="PF01979">
    <property type="entry name" value="Amidohydro_1"/>
    <property type="match status" value="1"/>
</dbReference>
<dbReference type="InterPro" id="IPR051607">
    <property type="entry name" value="Metallo-dep_hydrolases"/>
</dbReference>
<dbReference type="EMBL" id="BRXR01000001">
    <property type="protein sequence ID" value="GLC29588.1"/>
    <property type="molecule type" value="Genomic_DNA"/>
</dbReference>
<name>A0ABQ5N304_9CLOT</name>
<protein>
    <submittedName>
        <fullName evidence="6">Guanine deaminase</fullName>
    </submittedName>
</protein>
<evidence type="ECO:0000313" key="6">
    <source>
        <dbReference type="EMBL" id="GLC29588.1"/>
    </source>
</evidence>
<reference evidence="6 7" key="1">
    <citation type="journal article" date="2024" name="Int. J. Syst. Evol. Microbiol.">
        <title>Clostridium omnivorum sp. nov., isolated from anoxic soil under the treatment of reductive soil disinfestation.</title>
        <authorList>
            <person name="Ueki A."/>
            <person name="Tonouchi A."/>
            <person name="Kaku N."/>
            <person name="Honma S."/>
            <person name="Ueki K."/>
        </authorList>
    </citation>
    <scope>NUCLEOTIDE SEQUENCE [LARGE SCALE GENOMIC DNA]</scope>
    <source>
        <strain evidence="6 7">E14</strain>
    </source>
</reference>
<evidence type="ECO:0000256" key="3">
    <source>
        <dbReference type="ARBA" id="ARBA00022801"/>
    </source>
</evidence>
<organism evidence="6 7">
    <name type="scientific">Clostridium omnivorum</name>
    <dbReference type="NCBI Taxonomy" id="1604902"/>
    <lineage>
        <taxon>Bacteria</taxon>
        <taxon>Bacillati</taxon>
        <taxon>Bacillota</taxon>
        <taxon>Clostridia</taxon>
        <taxon>Eubacteriales</taxon>
        <taxon>Clostridiaceae</taxon>
        <taxon>Clostridium</taxon>
    </lineage>
</organism>
<dbReference type="PANTHER" id="PTHR11271">
    <property type="entry name" value="GUANINE DEAMINASE"/>
    <property type="match status" value="1"/>
</dbReference>
<sequence length="424" mass="48293">MEKYSKYKAFKGNVIYSKSKDVLIIKENSYILVTDGVVKEICNQLPYGFPKDNIIDFGNKLIIPGFCDMHVHAPQFLQRGIGMDRELLDWLNTYTYPNEAKFNNKDHARRVYTLFVDELLRQGTLHVNCFPSIHYEASEILFDILEQRGLFAFTGKLNMDQNSPDYYIEDTEQSIIDTERFVKKHHKSGNVKAAIVPRFTITCSEKLLAGLGSLSERYEVPVHSHMCEAVNEMKVVKELFPKYKNGAEIFYKNNLLGQRPTIMAHCIFMDDDVLELMKNPNCMAVHCPDATANINAGGIMPVKKLLKMGINLAIGSDIGSGASLSIARGIASTIEHSKIRNMFDPQWEAVNLTEAFYMATRSGGRYFKNVGAFEEGYCFNALVIDDSNMYSEDITPLERLERFCYVGDDRNICMRYIMGKEVEI</sequence>
<evidence type="ECO:0000256" key="4">
    <source>
        <dbReference type="ARBA" id="ARBA00022833"/>
    </source>
</evidence>
<evidence type="ECO:0000313" key="7">
    <source>
        <dbReference type="Proteomes" id="UP001208567"/>
    </source>
</evidence>
<evidence type="ECO:0000256" key="2">
    <source>
        <dbReference type="ARBA" id="ARBA00022723"/>
    </source>
</evidence>
<proteinExistence type="predicted"/>
<comment type="cofactor">
    <cofactor evidence="1">
        <name>Zn(2+)</name>
        <dbReference type="ChEBI" id="CHEBI:29105"/>
    </cofactor>
</comment>
<dbReference type="Proteomes" id="UP001208567">
    <property type="component" value="Unassembled WGS sequence"/>
</dbReference>
<dbReference type="PANTHER" id="PTHR11271:SF6">
    <property type="entry name" value="GUANINE DEAMINASE"/>
    <property type="match status" value="1"/>
</dbReference>
<dbReference type="InterPro" id="IPR011059">
    <property type="entry name" value="Metal-dep_hydrolase_composite"/>
</dbReference>
<keyword evidence="4" id="KW-0862">Zinc</keyword>
<dbReference type="SUPFAM" id="SSF51556">
    <property type="entry name" value="Metallo-dependent hydrolases"/>
    <property type="match status" value="1"/>
</dbReference>
<keyword evidence="7" id="KW-1185">Reference proteome</keyword>
<keyword evidence="3" id="KW-0378">Hydrolase</keyword>
<dbReference type="InterPro" id="IPR032466">
    <property type="entry name" value="Metal_Hydrolase"/>
</dbReference>